<dbReference type="Proteomes" id="UP000557857">
    <property type="component" value="Unassembled WGS sequence"/>
</dbReference>
<dbReference type="AlphaFoldDB" id="A0A242KFS0"/>
<dbReference type="RefSeq" id="WP_086335734.1">
    <property type="nucleotide sequence ID" value="NZ_JAAAJW010000062.1"/>
</dbReference>
<evidence type="ECO:0000313" key="2">
    <source>
        <dbReference type="EMBL" id="NMP59509.1"/>
    </source>
</evidence>
<protein>
    <submittedName>
        <fullName evidence="2">Addiction module antitoxin</fullName>
    </submittedName>
</protein>
<dbReference type="GO" id="GO:0003677">
    <property type="term" value="F:DNA binding"/>
    <property type="evidence" value="ECO:0007669"/>
    <property type="project" value="InterPro"/>
</dbReference>
<dbReference type="InterPro" id="IPR007159">
    <property type="entry name" value="SpoVT-AbrB_dom"/>
</dbReference>
<dbReference type="Gene3D" id="2.10.260.10">
    <property type="match status" value="1"/>
</dbReference>
<evidence type="ECO:0000259" key="1">
    <source>
        <dbReference type="SMART" id="SM00966"/>
    </source>
</evidence>
<dbReference type="Proteomes" id="UP000195024">
    <property type="component" value="Unassembled WGS sequence"/>
</dbReference>
<name>A0A242KFS0_ENTMU</name>
<dbReference type="EMBL" id="JABCAG010000057">
    <property type="protein sequence ID" value="NMP59509.1"/>
    <property type="molecule type" value="Genomic_DNA"/>
</dbReference>
<sequence>MTIKERKFREVGNSVVLTISKEFLKENGLNPGDTVFLDEEKLRAAIIKKQTLSDEIDVAISQALTEYDTTFRELVDK</sequence>
<dbReference type="EMBL" id="NGMS01000011">
    <property type="protein sequence ID" value="OTP19907.1"/>
    <property type="molecule type" value="Genomic_DNA"/>
</dbReference>
<evidence type="ECO:0000313" key="5">
    <source>
        <dbReference type="Proteomes" id="UP000557857"/>
    </source>
</evidence>
<feature type="domain" description="SpoVT-AbrB" evidence="1">
    <location>
        <begin position="9"/>
        <end position="55"/>
    </location>
</feature>
<comment type="caution">
    <text evidence="3">The sequence shown here is derived from an EMBL/GenBank/DDBJ whole genome shotgun (WGS) entry which is preliminary data.</text>
</comment>
<evidence type="ECO:0000313" key="4">
    <source>
        <dbReference type="Proteomes" id="UP000195024"/>
    </source>
</evidence>
<proteinExistence type="predicted"/>
<dbReference type="NCBIfam" id="TIGR02609">
    <property type="entry name" value="doc_partner"/>
    <property type="match status" value="1"/>
</dbReference>
<dbReference type="InterPro" id="IPR013432">
    <property type="entry name" value="Doc_partner"/>
</dbReference>
<organism evidence="3 4">
    <name type="scientific">Enterococcus mundtii</name>
    <dbReference type="NCBI Taxonomy" id="53346"/>
    <lineage>
        <taxon>Bacteria</taxon>
        <taxon>Bacillati</taxon>
        <taxon>Bacillota</taxon>
        <taxon>Bacilli</taxon>
        <taxon>Lactobacillales</taxon>
        <taxon>Enterococcaceae</taxon>
        <taxon>Enterococcus</taxon>
    </lineage>
</organism>
<reference evidence="2 5" key="2">
    <citation type="submission" date="2020-04" db="EMBL/GenBank/DDBJ databases">
        <authorList>
            <person name="Abaymova A."/>
            <person name="Teymurazov M."/>
            <person name="Tazyna O."/>
            <person name="Chatushin Y."/>
            <person name="Svetoch E."/>
            <person name="Pereligyn V."/>
            <person name="Pohylenko V."/>
            <person name="Platonov M."/>
            <person name="Kartsev N."/>
            <person name="Skryabin Y."/>
            <person name="Sizova A."/>
            <person name="Solomentsev V."/>
            <person name="Kislichkina A."/>
            <person name="Bogun A."/>
        </authorList>
    </citation>
    <scope>NUCLEOTIDE SEQUENCE [LARGE SCALE GENOMIC DNA]</scope>
    <source>
        <strain evidence="2">SCPM-O-B-8398</strain>
        <strain evidence="5">SCPM-O-B-8398 (E28)</strain>
    </source>
</reference>
<gene>
    <name evidence="3" type="ORF">A5802_003350</name>
    <name evidence="2" type="ORF">HI921_13740</name>
</gene>
<reference evidence="3 4" key="1">
    <citation type="submission" date="2017-05" db="EMBL/GenBank/DDBJ databases">
        <title>The Genome Sequence of Enterococcus mundtii 6B1_DIV0119.</title>
        <authorList>
            <consortium name="The Broad Institute Genomics Platform"/>
            <consortium name="The Broad Institute Genomic Center for Infectious Diseases"/>
            <person name="Earl A."/>
            <person name="Manson A."/>
            <person name="Schwartman J."/>
            <person name="Gilmore M."/>
            <person name="Abouelleil A."/>
            <person name="Cao P."/>
            <person name="Chapman S."/>
            <person name="Cusick C."/>
            <person name="Shea T."/>
            <person name="Young S."/>
            <person name="Neafsey D."/>
            <person name="Nusbaum C."/>
            <person name="Birren B."/>
        </authorList>
    </citation>
    <scope>NUCLEOTIDE SEQUENCE [LARGE SCALE GENOMIC DNA]</scope>
    <source>
        <strain evidence="3 4">6B1_DIV0119</strain>
    </source>
</reference>
<evidence type="ECO:0000313" key="3">
    <source>
        <dbReference type="EMBL" id="OTP19907.1"/>
    </source>
</evidence>
<dbReference type="SMART" id="SM00966">
    <property type="entry name" value="SpoVT_AbrB"/>
    <property type="match status" value="1"/>
</dbReference>
<accession>A0A242KFS0</accession>
<dbReference type="SUPFAM" id="SSF89447">
    <property type="entry name" value="AbrB/MazE/MraZ-like"/>
    <property type="match status" value="1"/>
</dbReference>
<dbReference type="InterPro" id="IPR037914">
    <property type="entry name" value="SpoVT-AbrB_sf"/>
</dbReference>